<dbReference type="SUPFAM" id="SSF49785">
    <property type="entry name" value="Galactose-binding domain-like"/>
    <property type="match status" value="1"/>
</dbReference>
<reference evidence="4 5" key="1">
    <citation type="submission" date="2022-12" db="EMBL/GenBank/DDBJ databases">
        <title>Chitinophagaceae gen. sp. nov., a new member of the family Chitinophagaceae, isolated from soil in a chemical factory.</title>
        <authorList>
            <person name="Ke Z."/>
        </authorList>
    </citation>
    <scope>NUCLEOTIDE SEQUENCE [LARGE SCALE GENOMIC DNA]</scope>
    <source>
        <strain evidence="4 5">LY-5</strain>
    </source>
</reference>
<feature type="signal peptide" evidence="2">
    <location>
        <begin position="1"/>
        <end position="27"/>
    </location>
</feature>
<dbReference type="Pfam" id="PF02018">
    <property type="entry name" value="CBM_4_9"/>
    <property type="match status" value="1"/>
</dbReference>
<dbReference type="Gene3D" id="2.60.40.2700">
    <property type="match status" value="2"/>
</dbReference>
<name>A0ABT4UMW2_9BACT</name>
<accession>A0ABT4UMW2</accession>
<dbReference type="CDD" id="cd00063">
    <property type="entry name" value="FN3"/>
    <property type="match status" value="1"/>
</dbReference>
<dbReference type="InterPro" id="IPR003305">
    <property type="entry name" value="CenC_carb-bd"/>
</dbReference>
<dbReference type="InterPro" id="IPR013783">
    <property type="entry name" value="Ig-like_fold"/>
</dbReference>
<keyword evidence="1" id="KW-0378">Hydrolase</keyword>
<comment type="caution">
    <text evidence="4">The sequence shown here is derived from an EMBL/GenBank/DDBJ whole genome shotgun (WGS) entry which is preliminary data.</text>
</comment>
<dbReference type="InterPro" id="IPR026444">
    <property type="entry name" value="Secre_tail"/>
</dbReference>
<evidence type="ECO:0000313" key="5">
    <source>
        <dbReference type="Proteomes" id="UP001210231"/>
    </source>
</evidence>
<dbReference type="EMBL" id="JAQGEF010000024">
    <property type="protein sequence ID" value="MDA3616187.1"/>
    <property type="molecule type" value="Genomic_DNA"/>
</dbReference>
<dbReference type="Gene3D" id="2.60.40.10">
    <property type="entry name" value="Immunoglobulins"/>
    <property type="match status" value="2"/>
</dbReference>
<dbReference type="InterPro" id="IPR008979">
    <property type="entry name" value="Galactose-bd-like_sf"/>
</dbReference>
<proteinExistence type="predicted"/>
<evidence type="ECO:0000313" key="4">
    <source>
        <dbReference type="EMBL" id="MDA3616187.1"/>
    </source>
</evidence>
<evidence type="ECO:0000259" key="3">
    <source>
        <dbReference type="PROSITE" id="PS50853"/>
    </source>
</evidence>
<organism evidence="4 5">
    <name type="scientific">Polluticaenibacter yanchengensis</name>
    <dbReference type="NCBI Taxonomy" id="3014562"/>
    <lineage>
        <taxon>Bacteria</taxon>
        <taxon>Pseudomonadati</taxon>
        <taxon>Bacteroidota</taxon>
        <taxon>Chitinophagia</taxon>
        <taxon>Chitinophagales</taxon>
        <taxon>Chitinophagaceae</taxon>
        <taxon>Polluticaenibacter</taxon>
    </lineage>
</organism>
<dbReference type="PROSITE" id="PS50853">
    <property type="entry name" value="FN3"/>
    <property type="match status" value="1"/>
</dbReference>
<dbReference type="NCBIfam" id="TIGR04183">
    <property type="entry name" value="Por_Secre_tail"/>
    <property type="match status" value="1"/>
</dbReference>
<dbReference type="Proteomes" id="UP001210231">
    <property type="component" value="Unassembled WGS sequence"/>
</dbReference>
<sequence>MKQVYKTIAYSLSAIILLLLLNTGLLAQPYCEPNSTGSGYTNCTYNGGITKFEFAGISNTTSSCDNSGTVGYTYFSSVTAASAILGSTYTVSVTMYDPSAGSTAAIWIDYDQDGVFSSAEFLLLGTVTTAASTYTFTNSITIPSMATTGTSRIRIRTKRGGTLTATNACGVSGSDRGEIEDYKIDLISNVACTGTPAPGNTLSTASSTCSGTQFTLSLQNAIVGSEISYQWQSSADNTTWNNITGATSKTLLTSQTFTNYYRCQVSCSGNATHSTAVLVNTSSYALPILEAFNSTALPTCWTQAVVGTGTNTIVSTLSSVSPGNSATNGTHYLKYPSGTSNGTSARLSAPAFSTIGKTDLKVSFDMYQDNATGGSLASALNTSTISVQYSLDGTTWTTAGTAIRFYNATGGWFNKEVSLPAAANNQPVLHVSFLLYYSQGPCNIDNIVIRVPEACAGTPNPGSTIAGSTNICSSASFSLSLENNFIATGITYQWEYSADQSSWTNISGATSATLITTQSVERYYRCAVTCSGSTGYSLPVKINLNKLPFFEGFESGYTNGSSINGCWTQQSAGGSQTWVANNSSTSYNRTPRTGSWNAYLQYSNTDWMFYALSFESGKTYELEFYARQDATSGATVSAYYGIANTAASMTNPIINATAVTSGGYQKFSGRFSPAISGTFYVGINGTLNSSPWYVSMDDISIVEIITCTVPTSITTSEIKHNRATASWLVPAAAPSGGYQYYLSTSSTAPTAAATATGTVSNATVLLESLAAETTYYFWVRANCGTTSSAWSSVATFTTTAVPITNVNNIGFNGIDCNSAKISWTKPADFNANAKVLVYLKSGSAIESGLTSLNAGDIYTDIYFQDGDSYDADVNAYAVYYGNGNEVTVNGLQSGQTYYALVYVVENDTKYSSGLSSGANSVAIPASIAKYRTVSNGNFNSLSVWQYNSCGTTWVTATQLPGSANDVEIYHNITLQQNITLHDINLENVGKFDLGNYNLTVTGSINGYSSANYFVTSGSGKLVRSVDAAVSTADVMFPVGNASLYAPVKLVPVQSANSFAVKYGDATTFASTETEWKNIAASSWDITKLNANITQVRVGLSAPTPSLTWHSIVAEGTSVAPVSTDALVIMHFGEDGWEVASDSYTGTLTGGGDHPEYIAYGTNGTTSNGRFIFSQPVSSFSPFTLGVAATSVVLPVNFVYANVKTENNANVLNWEIATNEPVRNFEVEVSVDNGLTFKIVSTITGSQGNTFRFIDNTIYNNASLLYRIKANTIAGKFYYSSILKTLVNNNTIAKITIVPNPVTGSQFKLNASNLKTGIYQLSVISVDGKMAHTKSIKIQESGNTVLPVELSNKLSAGIYILKIENATARYVYKIVSE</sequence>
<dbReference type="Gene3D" id="2.60.120.260">
    <property type="entry name" value="Galactose-binding domain-like"/>
    <property type="match status" value="1"/>
</dbReference>
<dbReference type="SUPFAM" id="SSF49265">
    <property type="entry name" value="Fibronectin type III"/>
    <property type="match status" value="1"/>
</dbReference>
<dbReference type="InterPro" id="IPR003961">
    <property type="entry name" value="FN3_dom"/>
</dbReference>
<evidence type="ECO:0000256" key="2">
    <source>
        <dbReference type="SAM" id="SignalP"/>
    </source>
</evidence>
<keyword evidence="2" id="KW-0732">Signal</keyword>
<dbReference type="Pfam" id="PF20009">
    <property type="entry name" value="GEVED"/>
    <property type="match status" value="1"/>
</dbReference>
<dbReference type="InterPro" id="IPR036116">
    <property type="entry name" value="FN3_sf"/>
</dbReference>
<dbReference type="InterPro" id="IPR045474">
    <property type="entry name" value="GEVED"/>
</dbReference>
<evidence type="ECO:0000256" key="1">
    <source>
        <dbReference type="ARBA" id="ARBA00022801"/>
    </source>
</evidence>
<feature type="chain" id="PRO_5046389723" evidence="2">
    <location>
        <begin position="28"/>
        <end position="1376"/>
    </location>
</feature>
<feature type="domain" description="Fibronectin type-III" evidence="3">
    <location>
        <begin position="709"/>
        <end position="802"/>
    </location>
</feature>
<gene>
    <name evidence="4" type="ORF">O3P16_15325</name>
</gene>
<dbReference type="RefSeq" id="WP_407032517.1">
    <property type="nucleotide sequence ID" value="NZ_JAQGEF010000024.1"/>
</dbReference>
<keyword evidence="5" id="KW-1185">Reference proteome</keyword>
<protein>
    <submittedName>
        <fullName evidence="4">GEVED domain-containing protein</fullName>
    </submittedName>
</protein>
<dbReference type="SMART" id="SM00060">
    <property type="entry name" value="FN3"/>
    <property type="match status" value="2"/>
</dbReference>